<proteinExistence type="predicted"/>
<dbReference type="Proteomes" id="UP000824533">
    <property type="component" value="Linkage Group LG09"/>
</dbReference>
<sequence>MSNEDTAQYREFIFSLMREEHRPTALNDLKNFFTNRSAGEAVITMRDVGISKIIQCVNVPDKNQLDLTCEVLKACFEKFDIGEVVKNYTSNIMYLLRHDKPCVRRLAVDEVYKVVATDPNLLPMPLYIDVYVAVAQLVKDSDLGVANKAVLISSNLPHQVYSKVLEEMKIALEYNSSSKCNAYEIIINISTKSCELFKICTDLGYIDFMVSELEINDILYQLNILELLSRLAVKTYGINYLVESKALDKIAERIVDLKHNPLGSLLIPGYMKFFGCIAHHYPKNIFDKYPVLLDLLFDGFVCEDQNILLVSLDTLGFIGSTIEGKLCLAAIGARFNQSLEKAGEIARNSPTEIKIRALHCFASLISIENDPNTPRKGPVDHRVTLLTREWFRSMSKHPSSIYELYGICKNPFPEIKLAALTLLDAVCQHQWGFEMVGSIGGFLEYLLDRSVDYTKEAKEMKYDVIRRLANSVAFEPNLLIRLQEYVEQGPFYSETNLEVALEGED</sequence>
<comment type="caution">
    <text evidence="1">The sequence shown here is derived from an EMBL/GenBank/DDBJ whole genome shotgun (WGS) entry which is preliminary data.</text>
</comment>
<keyword evidence="2" id="KW-1185">Reference proteome</keyword>
<evidence type="ECO:0000313" key="2">
    <source>
        <dbReference type="Proteomes" id="UP000824533"/>
    </source>
</evidence>
<reference evidence="1 2" key="1">
    <citation type="journal article" date="2021" name="Front. Genet.">
        <title>Chromosome-Level Genome Assembly Reveals Significant Gene Expansion in the Toll and IMD Signaling Pathways of Dendrolimus kikuchii.</title>
        <authorList>
            <person name="Zhou J."/>
            <person name="Wu P."/>
            <person name="Xiong Z."/>
            <person name="Liu N."/>
            <person name="Zhao N."/>
            <person name="Ji M."/>
            <person name="Qiu Y."/>
            <person name="Yang B."/>
        </authorList>
    </citation>
    <scope>NUCLEOTIDE SEQUENCE [LARGE SCALE GENOMIC DNA]</scope>
    <source>
        <strain evidence="1">Ann1</strain>
    </source>
</reference>
<evidence type="ECO:0000313" key="1">
    <source>
        <dbReference type="EMBL" id="KAJ0178734.1"/>
    </source>
</evidence>
<accession>A0ACC1D4T2</accession>
<gene>
    <name evidence="1" type="ORF">K1T71_005509</name>
</gene>
<protein>
    <submittedName>
        <fullName evidence="1">Uncharacterized protein</fullName>
    </submittedName>
</protein>
<name>A0ACC1D4T2_9NEOP</name>
<dbReference type="EMBL" id="CM034395">
    <property type="protein sequence ID" value="KAJ0178734.1"/>
    <property type="molecule type" value="Genomic_DNA"/>
</dbReference>
<organism evidence="1 2">
    <name type="scientific">Dendrolimus kikuchii</name>
    <dbReference type="NCBI Taxonomy" id="765133"/>
    <lineage>
        <taxon>Eukaryota</taxon>
        <taxon>Metazoa</taxon>
        <taxon>Ecdysozoa</taxon>
        <taxon>Arthropoda</taxon>
        <taxon>Hexapoda</taxon>
        <taxon>Insecta</taxon>
        <taxon>Pterygota</taxon>
        <taxon>Neoptera</taxon>
        <taxon>Endopterygota</taxon>
        <taxon>Lepidoptera</taxon>
        <taxon>Glossata</taxon>
        <taxon>Ditrysia</taxon>
        <taxon>Bombycoidea</taxon>
        <taxon>Lasiocampidae</taxon>
        <taxon>Dendrolimus</taxon>
    </lineage>
</organism>